<dbReference type="RefSeq" id="WP_393176473.1">
    <property type="nucleotide sequence ID" value="NZ_JBICRM010000052.1"/>
</dbReference>
<keyword evidence="2" id="KW-1185">Reference proteome</keyword>
<evidence type="ECO:0000313" key="1">
    <source>
        <dbReference type="EMBL" id="MFG1710570.1"/>
    </source>
</evidence>
<dbReference type="EMBL" id="JBICRM010000052">
    <property type="protein sequence ID" value="MFG1710570.1"/>
    <property type="molecule type" value="Genomic_DNA"/>
</dbReference>
<accession>A0ABW7AT21</accession>
<evidence type="ECO:0000313" key="2">
    <source>
        <dbReference type="Proteomes" id="UP001603978"/>
    </source>
</evidence>
<proteinExistence type="predicted"/>
<gene>
    <name evidence="1" type="ORF">ACFLIM_46130</name>
</gene>
<reference evidence="1 2" key="1">
    <citation type="submission" date="2024-10" db="EMBL/GenBank/DDBJ databases">
        <authorList>
            <person name="Topkara A.R."/>
            <person name="Saygin H."/>
        </authorList>
    </citation>
    <scope>NUCLEOTIDE SEQUENCE [LARGE SCALE GENOMIC DNA]</scope>
    <source>
        <strain evidence="1 2">M3C6</strain>
    </source>
</reference>
<organism evidence="1 2">
    <name type="scientific">Nonomuraea marmarensis</name>
    <dbReference type="NCBI Taxonomy" id="3351344"/>
    <lineage>
        <taxon>Bacteria</taxon>
        <taxon>Bacillati</taxon>
        <taxon>Actinomycetota</taxon>
        <taxon>Actinomycetes</taxon>
        <taxon>Streptosporangiales</taxon>
        <taxon>Streptosporangiaceae</taxon>
        <taxon>Nonomuraea</taxon>
    </lineage>
</organism>
<sequence>MDLLNNPLLQIHPGRAMVCVFDPDKALCQLARVEGADWLRP</sequence>
<comment type="caution">
    <text evidence="1">The sequence shown here is derived from an EMBL/GenBank/DDBJ whole genome shotgun (WGS) entry which is preliminary data.</text>
</comment>
<name>A0ABW7AT21_9ACTN</name>
<dbReference type="Proteomes" id="UP001603978">
    <property type="component" value="Unassembled WGS sequence"/>
</dbReference>
<protein>
    <submittedName>
        <fullName evidence="1">Uncharacterized protein</fullName>
    </submittedName>
</protein>